<keyword evidence="7 9" id="KW-0472">Membrane</keyword>
<dbReference type="InterPro" id="IPR005548">
    <property type="entry name" value="Cell_div_FtsQ/DivIB_C"/>
</dbReference>
<keyword evidence="5 9" id="KW-0812">Transmembrane</keyword>
<dbReference type="InterPro" id="IPR045335">
    <property type="entry name" value="FtsQ_C_sf"/>
</dbReference>
<organism evidence="11 12">
    <name type="scientific">Aquimonas voraii</name>
    <dbReference type="NCBI Taxonomy" id="265719"/>
    <lineage>
        <taxon>Bacteria</taxon>
        <taxon>Pseudomonadati</taxon>
        <taxon>Pseudomonadota</taxon>
        <taxon>Gammaproteobacteria</taxon>
        <taxon>Lysobacterales</taxon>
        <taxon>Lysobacteraceae</taxon>
        <taxon>Aquimonas</taxon>
    </lineage>
</organism>
<evidence type="ECO:0000256" key="8">
    <source>
        <dbReference type="ARBA" id="ARBA00023306"/>
    </source>
</evidence>
<keyword evidence="4 9" id="KW-0132">Cell division</keyword>
<dbReference type="HAMAP" id="MF_00911">
    <property type="entry name" value="FtsQ_subfam"/>
    <property type="match status" value="1"/>
</dbReference>
<proteinExistence type="inferred from homology"/>
<comment type="subcellular location">
    <subcellularLocation>
        <location evidence="9">Cell inner membrane</location>
        <topology evidence="9">Single-pass type II membrane protein</topology>
    </subcellularLocation>
    <subcellularLocation>
        <location evidence="1">Membrane</location>
    </subcellularLocation>
    <text evidence="9">Localizes to the division septum.</text>
</comment>
<dbReference type="Gene3D" id="3.40.50.11690">
    <property type="entry name" value="Cell division protein FtsQ/DivIB"/>
    <property type="match status" value="1"/>
</dbReference>
<sequence>MNALVRLLAWLFALTVITLPVVAVLNGWFASDRWRLEQLRVSAEFQRVSAEQVQAAVRPHLDRGFFAVDVEAVRAALAALPWVEQVAVRKLWPDTLEIVLVEHRPLARWGESRLLSDRGRLFEVPYLETLQGLPRFEAEDREVARMMEMHAAVQPLLTLVGDPPQRMQLSPRGSWILGLTSGTEVVLGRNEPLPRLQRFVAALPELARSAARPLLRADLRYANGFALLWAEPPAVEAGTPAAPRQNT</sequence>
<evidence type="ECO:0000256" key="7">
    <source>
        <dbReference type="ARBA" id="ARBA00023136"/>
    </source>
</evidence>
<evidence type="ECO:0000256" key="1">
    <source>
        <dbReference type="ARBA" id="ARBA00004370"/>
    </source>
</evidence>
<accession>A0A1G6YKJ8</accession>
<gene>
    <name evidence="9" type="primary">ftsQ</name>
    <name evidence="11" type="ORF">SAMN04488509_11060</name>
</gene>
<dbReference type="GO" id="GO:0005886">
    <property type="term" value="C:plasma membrane"/>
    <property type="evidence" value="ECO:0007669"/>
    <property type="project" value="UniProtKB-SubCell"/>
</dbReference>
<dbReference type="Pfam" id="PF08478">
    <property type="entry name" value="POTRA_1"/>
    <property type="match status" value="1"/>
</dbReference>
<dbReference type="GO" id="GO:0090529">
    <property type="term" value="P:cell septum assembly"/>
    <property type="evidence" value="ECO:0007669"/>
    <property type="project" value="InterPro"/>
</dbReference>
<name>A0A1G6YKJ8_9GAMM</name>
<reference evidence="11 12" key="1">
    <citation type="submission" date="2016-10" db="EMBL/GenBank/DDBJ databases">
        <authorList>
            <person name="de Groot N.N."/>
        </authorList>
    </citation>
    <scope>NUCLEOTIDE SEQUENCE [LARGE SCALE GENOMIC DNA]</scope>
    <source>
        <strain evidence="11 12">DSM 16957</strain>
    </source>
</reference>
<keyword evidence="8 9" id="KW-0131">Cell cycle</keyword>
<dbReference type="InterPro" id="IPR013685">
    <property type="entry name" value="POTRA_FtsQ_type"/>
</dbReference>
<keyword evidence="2 9" id="KW-1003">Cell membrane</keyword>
<dbReference type="GO" id="GO:0032153">
    <property type="term" value="C:cell division site"/>
    <property type="evidence" value="ECO:0007669"/>
    <property type="project" value="UniProtKB-UniRule"/>
</dbReference>
<keyword evidence="6 9" id="KW-1133">Transmembrane helix</keyword>
<evidence type="ECO:0000256" key="6">
    <source>
        <dbReference type="ARBA" id="ARBA00022989"/>
    </source>
</evidence>
<evidence type="ECO:0000259" key="10">
    <source>
        <dbReference type="PROSITE" id="PS51779"/>
    </source>
</evidence>
<dbReference type="PANTHER" id="PTHR35851:SF1">
    <property type="entry name" value="CELL DIVISION PROTEIN FTSQ"/>
    <property type="match status" value="1"/>
</dbReference>
<protein>
    <recommendedName>
        <fullName evidence="9">Cell division protein FtsQ</fullName>
    </recommendedName>
</protein>
<comment type="similarity">
    <text evidence="9">Belongs to the FtsQ/DivIB family. FtsQ subfamily.</text>
</comment>
<evidence type="ECO:0000256" key="4">
    <source>
        <dbReference type="ARBA" id="ARBA00022618"/>
    </source>
</evidence>
<dbReference type="GO" id="GO:0043093">
    <property type="term" value="P:FtsZ-dependent cytokinesis"/>
    <property type="evidence" value="ECO:0007669"/>
    <property type="project" value="UniProtKB-UniRule"/>
</dbReference>
<keyword evidence="12" id="KW-1185">Reference proteome</keyword>
<comment type="subunit">
    <text evidence="9">Part of a complex composed of FtsB, FtsL and FtsQ.</text>
</comment>
<dbReference type="Gene3D" id="3.10.20.310">
    <property type="entry name" value="membrane protein fhac"/>
    <property type="match status" value="1"/>
</dbReference>
<dbReference type="EMBL" id="FNAG01000010">
    <property type="protein sequence ID" value="SDD91034.1"/>
    <property type="molecule type" value="Genomic_DNA"/>
</dbReference>
<dbReference type="PANTHER" id="PTHR35851">
    <property type="entry name" value="CELL DIVISION PROTEIN FTSQ"/>
    <property type="match status" value="1"/>
</dbReference>
<evidence type="ECO:0000256" key="5">
    <source>
        <dbReference type="ARBA" id="ARBA00022692"/>
    </source>
</evidence>
<evidence type="ECO:0000313" key="11">
    <source>
        <dbReference type="EMBL" id="SDD91034.1"/>
    </source>
</evidence>
<dbReference type="Proteomes" id="UP000199603">
    <property type="component" value="Unassembled WGS sequence"/>
</dbReference>
<dbReference type="AlphaFoldDB" id="A0A1G6YKJ8"/>
<keyword evidence="3 9" id="KW-0997">Cell inner membrane</keyword>
<dbReference type="PROSITE" id="PS51779">
    <property type="entry name" value="POTRA"/>
    <property type="match status" value="1"/>
</dbReference>
<dbReference type="STRING" id="265719.SAMN04488509_11060"/>
<evidence type="ECO:0000256" key="9">
    <source>
        <dbReference type="HAMAP-Rule" id="MF_00911"/>
    </source>
</evidence>
<dbReference type="InterPro" id="IPR034746">
    <property type="entry name" value="POTRA"/>
</dbReference>
<evidence type="ECO:0000256" key="3">
    <source>
        <dbReference type="ARBA" id="ARBA00022519"/>
    </source>
</evidence>
<comment type="function">
    <text evidence="9">Essential cell division protein. May link together the upstream cell division proteins, which are predominantly cytoplasmic, with the downstream cell division proteins, which are predominantly periplasmic. May control correct divisome assembly.</text>
</comment>
<dbReference type="InterPro" id="IPR026579">
    <property type="entry name" value="FtsQ"/>
</dbReference>
<evidence type="ECO:0000313" key="12">
    <source>
        <dbReference type="Proteomes" id="UP000199603"/>
    </source>
</evidence>
<dbReference type="Pfam" id="PF03799">
    <property type="entry name" value="FtsQ_DivIB_C"/>
    <property type="match status" value="1"/>
</dbReference>
<evidence type="ECO:0000256" key="2">
    <source>
        <dbReference type="ARBA" id="ARBA00022475"/>
    </source>
</evidence>
<dbReference type="OrthoDB" id="9790370at2"/>
<feature type="domain" description="POTRA" evidence="10">
    <location>
        <begin position="34"/>
        <end position="103"/>
    </location>
</feature>
<dbReference type="RefSeq" id="WP_091244078.1">
    <property type="nucleotide sequence ID" value="NZ_FNAG01000010.1"/>
</dbReference>